<sequence>MATPTRHSEKPPRSRGGGVTQFGTAGTRALDGAGPPDDDGWVEVEMPVESRAVAVTDLLRLGTEAEVLGPPKLRQAVAEAVGVLAERYGAAPARVT</sequence>
<name>A0A5N8W305_9ACTN</name>
<evidence type="ECO:0000313" key="3">
    <source>
        <dbReference type="EMBL" id="MPY41890.1"/>
    </source>
</evidence>
<proteinExistence type="predicted"/>
<protein>
    <submittedName>
        <fullName evidence="3">WYL domain-containing protein</fullName>
    </submittedName>
</protein>
<feature type="region of interest" description="Disordered" evidence="1">
    <location>
        <begin position="1"/>
        <end position="38"/>
    </location>
</feature>
<accession>A0A5N8W305</accession>
<dbReference type="Proteomes" id="UP000326979">
    <property type="component" value="Unassembled WGS sequence"/>
</dbReference>
<dbReference type="EMBL" id="VJZE01000121">
    <property type="protein sequence ID" value="MPY41890.1"/>
    <property type="molecule type" value="Genomic_DNA"/>
</dbReference>
<dbReference type="AlphaFoldDB" id="A0A5N8W305"/>
<evidence type="ECO:0000313" key="4">
    <source>
        <dbReference type="Proteomes" id="UP000326979"/>
    </source>
</evidence>
<reference evidence="3 4" key="1">
    <citation type="submission" date="2019-07" db="EMBL/GenBank/DDBJ databases">
        <title>New species of Amycolatopsis and Streptomyces.</title>
        <authorList>
            <person name="Duangmal K."/>
            <person name="Teo W.F.A."/>
            <person name="Lipun K."/>
        </authorList>
    </citation>
    <scope>NUCLEOTIDE SEQUENCE [LARGE SCALE GENOMIC DNA]</scope>
    <source>
        <strain evidence="3 4">TISTR 2346</strain>
    </source>
</reference>
<feature type="compositionally biased region" description="Basic and acidic residues" evidence="1">
    <location>
        <begin position="1"/>
        <end position="12"/>
    </location>
</feature>
<keyword evidence="4" id="KW-1185">Reference proteome</keyword>
<evidence type="ECO:0000256" key="1">
    <source>
        <dbReference type="SAM" id="MobiDB-lite"/>
    </source>
</evidence>
<organism evidence="3 4">
    <name type="scientific">Streptomyces phyllanthi</name>
    <dbReference type="NCBI Taxonomy" id="1803180"/>
    <lineage>
        <taxon>Bacteria</taxon>
        <taxon>Bacillati</taxon>
        <taxon>Actinomycetota</taxon>
        <taxon>Actinomycetes</taxon>
        <taxon>Kitasatosporales</taxon>
        <taxon>Streptomycetaceae</taxon>
        <taxon>Streptomyces</taxon>
    </lineage>
</organism>
<feature type="domain" description="WCX" evidence="2">
    <location>
        <begin position="35"/>
        <end position="81"/>
    </location>
</feature>
<dbReference type="Pfam" id="PF25583">
    <property type="entry name" value="WCX"/>
    <property type="match status" value="1"/>
</dbReference>
<evidence type="ECO:0000259" key="2">
    <source>
        <dbReference type="Pfam" id="PF25583"/>
    </source>
</evidence>
<comment type="caution">
    <text evidence="3">The sequence shown here is derived from an EMBL/GenBank/DDBJ whole genome shotgun (WGS) entry which is preliminary data.</text>
</comment>
<dbReference type="InterPro" id="IPR057727">
    <property type="entry name" value="WCX_dom"/>
</dbReference>
<gene>
    <name evidence="3" type="ORF">FNH04_18880</name>
</gene>